<evidence type="ECO:0000313" key="3">
    <source>
        <dbReference type="Proteomes" id="UP000800041"/>
    </source>
</evidence>
<keyword evidence="3" id="KW-1185">Reference proteome</keyword>
<evidence type="ECO:0000256" key="1">
    <source>
        <dbReference type="SAM" id="Phobius"/>
    </source>
</evidence>
<proteinExistence type="predicted"/>
<organism evidence="2 3">
    <name type="scientific">Aulographum hederae CBS 113979</name>
    <dbReference type="NCBI Taxonomy" id="1176131"/>
    <lineage>
        <taxon>Eukaryota</taxon>
        <taxon>Fungi</taxon>
        <taxon>Dikarya</taxon>
        <taxon>Ascomycota</taxon>
        <taxon>Pezizomycotina</taxon>
        <taxon>Dothideomycetes</taxon>
        <taxon>Pleosporomycetidae</taxon>
        <taxon>Aulographales</taxon>
        <taxon>Aulographaceae</taxon>
    </lineage>
</organism>
<gene>
    <name evidence="2" type="ORF">K402DRAFT_391103</name>
</gene>
<feature type="transmembrane region" description="Helical" evidence="1">
    <location>
        <begin position="27"/>
        <end position="49"/>
    </location>
</feature>
<dbReference type="EMBL" id="ML977145">
    <property type="protein sequence ID" value="KAF1989523.1"/>
    <property type="molecule type" value="Genomic_DNA"/>
</dbReference>
<name>A0A6G1H8G6_9PEZI</name>
<dbReference type="AlphaFoldDB" id="A0A6G1H8G6"/>
<protein>
    <submittedName>
        <fullName evidence="2">Uncharacterized protein</fullName>
    </submittedName>
</protein>
<keyword evidence="1" id="KW-0472">Membrane</keyword>
<accession>A0A6G1H8G6</accession>
<dbReference type="Proteomes" id="UP000800041">
    <property type="component" value="Unassembled WGS sequence"/>
</dbReference>
<keyword evidence="1" id="KW-0812">Transmembrane</keyword>
<reference evidence="2" key="1">
    <citation type="journal article" date="2020" name="Stud. Mycol.">
        <title>101 Dothideomycetes genomes: a test case for predicting lifestyles and emergence of pathogens.</title>
        <authorList>
            <person name="Haridas S."/>
            <person name="Albert R."/>
            <person name="Binder M."/>
            <person name="Bloem J."/>
            <person name="Labutti K."/>
            <person name="Salamov A."/>
            <person name="Andreopoulos B."/>
            <person name="Baker S."/>
            <person name="Barry K."/>
            <person name="Bills G."/>
            <person name="Bluhm B."/>
            <person name="Cannon C."/>
            <person name="Castanera R."/>
            <person name="Culley D."/>
            <person name="Daum C."/>
            <person name="Ezra D."/>
            <person name="Gonzalez J."/>
            <person name="Henrissat B."/>
            <person name="Kuo A."/>
            <person name="Liang C."/>
            <person name="Lipzen A."/>
            <person name="Lutzoni F."/>
            <person name="Magnuson J."/>
            <person name="Mondo S."/>
            <person name="Nolan M."/>
            <person name="Ohm R."/>
            <person name="Pangilinan J."/>
            <person name="Park H.-J."/>
            <person name="Ramirez L."/>
            <person name="Alfaro M."/>
            <person name="Sun H."/>
            <person name="Tritt A."/>
            <person name="Yoshinaga Y."/>
            <person name="Zwiers L.-H."/>
            <person name="Turgeon B."/>
            <person name="Goodwin S."/>
            <person name="Spatafora J."/>
            <person name="Crous P."/>
            <person name="Grigoriev I."/>
        </authorList>
    </citation>
    <scope>NUCLEOTIDE SEQUENCE</scope>
    <source>
        <strain evidence="2">CBS 113979</strain>
    </source>
</reference>
<keyword evidence="1" id="KW-1133">Transmembrane helix</keyword>
<sequence length="55" mass="6331">MPFSLSPGWKTVAFTRSIFFRAVPLPLVFSTHLLCLVRSFTTGLFYPYLVTFSRL</sequence>
<evidence type="ECO:0000313" key="2">
    <source>
        <dbReference type="EMBL" id="KAF1989523.1"/>
    </source>
</evidence>